<protein>
    <recommendedName>
        <fullName evidence="4">SurA N-terminal domain-containing protein</fullName>
    </recommendedName>
</protein>
<organism evidence="2 3">
    <name type="scientific">Georgenia satyanarayanai</name>
    <dbReference type="NCBI Taxonomy" id="860221"/>
    <lineage>
        <taxon>Bacteria</taxon>
        <taxon>Bacillati</taxon>
        <taxon>Actinomycetota</taxon>
        <taxon>Actinomycetes</taxon>
        <taxon>Micrococcales</taxon>
        <taxon>Bogoriellaceae</taxon>
        <taxon>Georgenia</taxon>
    </lineage>
</organism>
<proteinExistence type="predicted"/>
<feature type="chain" id="PRO_5038544502" description="SurA N-terminal domain-containing protein" evidence="1">
    <location>
        <begin position="27"/>
        <end position="183"/>
    </location>
</feature>
<name>A0A2Y9A4K0_9MICO</name>
<dbReference type="Proteomes" id="UP000250222">
    <property type="component" value="Unassembled WGS sequence"/>
</dbReference>
<dbReference type="EMBL" id="UETB01000002">
    <property type="protein sequence ID" value="SSA39135.1"/>
    <property type="molecule type" value="Genomic_DNA"/>
</dbReference>
<evidence type="ECO:0000313" key="2">
    <source>
        <dbReference type="EMBL" id="SSA39135.1"/>
    </source>
</evidence>
<dbReference type="OrthoDB" id="4870416at2"/>
<dbReference type="InterPro" id="IPR027304">
    <property type="entry name" value="Trigger_fact/SurA_dom_sf"/>
</dbReference>
<accession>A0A2Y9A4K0</accession>
<reference evidence="2 3" key="1">
    <citation type="submission" date="2016-10" db="EMBL/GenBank/DDBJ databases">
        <authorList>
            <person name="Cai Z."/>
        </authorList>
    </citation>
    <scope>NUCLEOTIDE SEQUENCE [LARGE SCALE GENOMIC DNA]</scope>
    <source>
        <strain evidence="2 3">CGMCC 1.10826</strain>
    </source>
</reference>
<gene>
    <name evidence="2" type="ORF">SAMN05216184_10251</name>
</gene>
<feature type="signal peptide" evidence="1">
    <location>
        <begin position="1"/>
        <end position="26"/>
    </location>
</feature>
<keyword evidence="1" id="KW-0732">Signal</keyword>
<dbReference type="PROSITE" id="PS51257">
    <property type="entry name" value="PROKAR_LIPOPROTEIN"/>
    <property type="match status" value="1"/>
</dbReference>
<keyword evidence="3" id="KW-1185">Reference proteome</keyword>
<evidence type="ECO:0000313" key="3">
    <source>
        <dbReference type="Proteomes" id="UP000250222"/>
    </source>
</evidence>
<dbReference type="AlphaFoldDB" id="A0A2Y9A4K0"/>
<sequence length="183" mass="18254">MTSTRLSRGTAAAALLTALALGGCSAHPGAAAVVDGERISEAELSRAVSDFAAVTGQQVEPGAMLGTLVVAPLLLEVGSEHGVGASEDEAVALLDQQAEAAGLPAPEDGYGSGVIDVAQMTLVNQRLAAAPEGAAAAQAITERISQADVEVSPRYGEFDPSGQIAPQALPWIATTTTPATPLG</sequence>
<dbReference type="RefSeq" id="WP_110851401.1">
    <property type="nucleotide sequence ID" value="NZ_QKLZ01000002.1"/>
</dbReference>
<evidence type="ECO:0008006" key="4">
    <source>
        <dbReference type="Google" id="ProtNLM"/>
    </source>
</evidence>
<evidence type="ECO:0000256" key="1">
    <source>
        <dbReference type="SAM" id="SignalP"/>
    </source>
</evidence>
<dbReference type="SUPFAM" id="SSF109998">
    <property type="entry name" value="Triger factor/SurA peptide-binding domain-like"/>
    <property type="match status" value="1"/>
</dbReference>